<keyword evidence="3" id="KW-1185">Reference proteome</keyword>
<sequence>MRALSIIGILLIVMGVVALAVGGFTFFTTERVVDAGPLQIDVQKPHTIILNPIVGVVAAVAGVALVLADRRATA</sequence>
<evidence type="ECO:0000256" key="1">
    <source>
        <dbReference type="SAM" id="Phobius"/>
    </source>
</evidence>
<evidence type="ECO:0000313" key="2">
    <source>
        <dbReference type="EMBL" id="QDU21528.1"/>
    </source>
</evidence>
<feature type="transmembrane region" description="Helical" evidence="1">
    <location>
        <begin position="48"/>
        <end position="68"/>
    </location>
</feature>
<gene>
    <name evidence="2" type="ORF">ETAA1_34950</name>
</gene>
<dbReference type="AlphaFoldDB" id="A0A517XVJ0"/>
<accession>A0A517XVJ0</accession>
<proteinExistence type="predicted"/>
<dbReference type="Proteomes" id="UP000319576">
    <property type="component" value="Chromosome"/>
</dbReference>
<feature type="transmembrane region" description="Helical" evidence="1">
    <location>
        <begin position="7"/>
        <end position="28"/>
    </location>
</feature>
<keyword evidence="1" id="KW-0472">Membrane</keyword>
<dbReference type="RefSeq" id="WP_145240551.1">
    <property type="nucleotide sequence ID" value="NZ_CP036273.1"/>
</dbReference>
<name>A0A517XVJ0_9BACT</name>
<protein>
    <recommendedName>
        <fullName evidence="4">DUF3185 domain-containing protein</fullName>
    </recommendedName>
</protein>
<reference evidence="2 3" key="1">
    <citation type="submission" date="2019-02" db="EMBL/GenBank/DDBJ databases">
        <title>Deep-cultivation of Planctomycetes and their phenomic and genomic characterization uncovers novel biology.</title>
        <authorList>
            <person name="Wiegand S."/>
            <person name="Jogler M."/>
            <person name="Boedeker C."/>
            <person name="Pinto D."/>
            <person name="Vollmers J."/>
            <person name="Rivas-Marin E."/>
            <person name="Kohn T."/>
            <person name="Peeters S.H."/>
            <person name="Heuer A."/>
            <person name="Rast P."/>
            <person name="Oberbeckmann S."/>
            <person name="Bunk B."/>
            <person name="Jeske O."/>
            <person name="Meyerdierks A."/>
            <person name="Storesund J.E."/>
            <person name="Kallscheuer N."/>
            <person name="Luecker S."/>
            <person name="Lage O.M."/>
            <person name="Pohl T."/>
            <person name="Merkel B.J."/>
            <person name="Hornburger P."/>
            <person name="Mueller R.-W."/>
            <person name="Bruemmer F."/>
            <person name="Labrenz M."/>
            <person name="Spormann A.M."/>
            <person name="Op den Camp H."/>
            <person name="Overmann J."/>
            <person name="Amann R."/>
            <person name="Jetten M.S.M."/>
            <person name="Mascher T."/>
            <person name="Medema M.H."/>
            <person name="Devos D.P."/>
            <person name="Kaster A.-K."/>
            <person name="Ovreas L."/>
            <person name="Rohde M."/>
            <person name="Galperin M.Y."/>
            <person name="Jogler C."/>
        </authorList>
    </citation>
    <scope>NUCLEOTIDE SEQUENCE [LARGE SCALE GENOMIC DNA]</scope>
    <source>
        <strain evidence="2 3">ETA_A1</strain>
    </source>
</reference>
<keyword evidence="1" id="KW-0812">Transmembrane</keyword>
<dbReference type="KEGG" id="uli:ETAA1_34950"/>
<evidence type="ECO:0008006" key="4">
    <source>
        <dbReference type="Google" id="ProtNLM"/>
    </source>
</evidence>
<organism evidence="2 3">
    <name type="scientific">Urbifossiella limnaea</name>
    <dbReference type="NCBI Taxonomy" id="2528023"/>
    <lineage>
        <taxon>Bacteria</taxon>
        <taxon>Pseudomonadati</taxon>
        <taxon>Planctomycetota</taxon>
        <taxon>Planctomycetia</taxon>
        <taxon>Gemmatales</taxon>
        <taxon>Gemmataceae</taxon>
        <taxon>Urbifossiella</taxon>
    </lineage>
</organism>
<keyword evidence="1" id="KW-1133">Transmembrane helix</keyword>
<dbReference type="EMBL" id="CP036273">
    <property type="protein sequence ID" value="QDU21528.1"/>
    <property type="molecule type" value="Genomic_DNA"/>
</dbReference>
<evidence type="ECO:0000313" key="3">
    <source>
        <dbReference type="Proteomes" id="UP000319576"/>
    </source>
</evidence>